<organism evidence="1 2">
    <name type="scientific">Pisolithus tinctorius Marx 270</name>
    <dbReference type="NCBI Taxonomy" id="870435"/>
    <lineage>
        <taxon>Eukaryota</taxon>
        <taxon>Fungi</taxon>
        <taxon>Dikarya</taxon>
        <taxon>Basidiomycota</taxon>
        <taxon>Agaricomycotina</taxon>
        <taxon>Agaricomycetes</taxon>
        <taxon>Agaricomycetidae</taxon>
        <taxon>Boletales</taxon>
        <taxon>Sclerodermatineae</taxon>
        <taxon>Pisolithaceae</taxon>
        <taxon>Pisolithus</taxon>
    </lineage>
</organism>
<dbReference type="InParanoid" id="A0A0C3NPS0"/>
<dbReference type="EMBL" id="KN831980">
    <property type="protein sequence ID" value="KIO02840.1"/>
    <property type="molecule type" value="Genomic_DNA"/>
</dbReference>
<evidence type="ECO:0000313" key="1">
    <source>
        <dbReference type="EMBL" id="KIO02840.1"/>
    </source>
</evidence>
<name>A0A0C3NPS0_PISTI</name>
<evidence type="ECO:0000313" key="2">
    <source>
        <dbReference type="Proteomes" id="UP000054217"/>
    </source>
</evidence>
<dbReference type="AlphaFoldDB" id="A0A0C3NPS0"/>
<dbReference type="Proteomes" id="UP000054217">
    <property type="component" value="Unassembled WGS sequence"/>
</dbReference>
<protein>
    <submittedName>
        <fullName evidence="1">Uncharacterized protein</fullName>
    </submittedName>
</protein>
<keyword evidence="2" id="KW-1185">Reference proteome</keyword>
<reference evidence="2" key="2">
    <citation type="submission" date="2015-01" db="EMBL/GenBank/DDBJ databases">
        <title>Evolutionary Origins and Diversification of the Mycorrhizal Mutualists.</title>
        <authorList>
            <consortium name="DOE Joint Genome Institute"/>
            <consortium name="Mycorrhizal Genomics Consortium"/>
            <person name="Kohler A."/>
            <person name="Kuo A."/>
            <person name="Nagy L.G."/>
            <person name="Floudas D."/>
            <person name="Copeland A."/>
            <person name="Barry K.W."/>
            <person name="Cichocki N."/>
            <person name="Veneault-Fourrey C."/>
            <person name="LaButti K."/>
            <person name="Lindquist E.A."/>
            <person name="Lipzen A."/>
            <person name="Lundell T."/>
            <person name="Morin E."/>
            <person name="Murat C."/>
            <person name="Riley R."/>
            <person name="Ohm R."/>
            <person name="Sun H."/>
            <person name="Tunlid A."/>
            <person name="Henrissat B."/>
            <person name="Grigoriev I.V."/>
            <person name="Hibbett D.S."/>
            <person name="Martin F."/>
        </authorList>
    </citation>
    <scope>NUCLEOTIDE SEQUENCE [LARGE SCALE GENOMIC DNA]</scope>
    <source>
        <strain evidence="2">Marx 270</strain>
    </source>
</reference>
<sequence>MAAFSRRLPRTSFASSGLNAFIFERKILQDVQCPRRNSLQQGHGELSLPLHIKNVAGGEEGQIIM</sequence>
<proteinExistence type="predicted"/>
<accession>A0A0C3NPS0</accession>
<reference evidence="1 2" key="1">
    <citation type="submission" date="2014-04" db="EMBL/GenBank/DDBJ databases">
        <authorList>
            <consortium name="DOE Joint Genome Institute"/>
            <person name="Kuo A."/>
            <person name="Kohler A."/>
            <person name="Costa M.D."/>
            <person name="Nagy L.G."/>
            <person name="Floudas D."/>
            <person name="Copeland A."/>
            <person name="Barry K.W."/>
            <person name="Cichocki N."/>
            <person name="Veneault-Fourrey C."/>
            <person name="LaButti K."/>
            <person name="Lindquist E.A."/>
            <person name="Lipzen A."/>
            <person name="Lundell T."/>
            <person name="Morin E."/>
            <person name="Murat C."/>
            <person name="Sun H."/>
            <person name="Tunlid A."/>
            <person name="Henrissat B."/>
            <person name="Grigoriev I.V."/>
            <person name="Hibbett D.S."/>
            <person name="Martin F."/>
            <person name="Nordberg H.P."/>
            <person name="Cantor M.N."/>
            <person name="Hua S.X."/>
        </authorList>
    </citation>
    <scope>NUCLEOTIDE SEQUENCE [LARGE SCALE GENOMIC DNA]</scope>
    <source>
        <strain evidence="1 2">Marx 270</strain>
    </source>
</reference>
<gene>
    <name evidence="1" type="ORF">M404DRAFT_1002071</name>
</gene>
<dbReference type="HOGENOM" id="CLU_2850658_0_0_1"/>